<proteinExistence type="predicted"/>
<dbReference type="EMBL" id="FQXV01000003">
    <property type="protein sequence ID" value="SHH84550.1"/>
    <property type="molecule type" value="Genomic_DNA"/>
</dbReference>
<dbReference type="RefSeq" id="WP_073076715.1">
    <property type="nucleotide sequence ID" value="NZ_FQXV01000003.1"/>
</dbReference>
<dbReference type="AlphaFoldDB" id="A0A1M5WAS7"/>
<gene>
    <name evidence="2" type="ORF">SAMN02745823_01159</name>
</gene>
<evidence type="ECO:0000256" key="1">
    <source>
        <dbReference type="SAM" id="MobiDB-lite"/>
    </source>
</evidence>
<evidence type="ECO:0000313" key="3">
    <source>
        <dbReference type="Proteomes" id="UP000183995"/>
    </source>
</evidence>
<accession>A0A1M5WAS7</accession>
<feature type="region of interest" description="Disordered" evidence="1">
    <location>
        <begin position="1"/>
        <end position="128"/>
    </location>
</feature>
<dbReference type="Proteomes" id="UP000183995">
    <property type="component" value="Unassembled WGS sequence"/>
</dbReference>
<organism evidence="2 3">
    <name type="scientific">Sporobacter termitidis DSM 10068</name>
    <dbReference type="NCBI Taxonomy" id="1123282"/>
    <lineage>
        <taxon>Bacteria</taxon>
        <taxon>Bacillati</taxon>
        <taxon>Bacillota</taxon>
        <taxon>Clostridia</taxon>
        <taxon>Eubacteriales</taxon>
        <taxon>Oscillospiraceae</taxon>
        <taxon>Sporobacter</taxon>
    </lineage>
</organism>
<evidence type="ECO:0000313" key="2">
    <source>
        <dbReference type="EMBL" id="SHH84550.1"/>
    </source>
</evidence>
<feature type="compositionally biased region" description="Polar residues" evidence="1">
    <location>
        <begin position="1"/>
        <end position="25"/>
    </location>
</feature>
<feature type="compositionally biased region" description="Polar residues" evidence="1">
    <location>
        <begin position="34"/>
        <end position="118"/>
    </location>
</feature>
<protein>
    <submittedName>
        <fullName evidence="2">Uncharacterized protein</fullName>
    </submittedName>
</protein>
<sequence length="327" mass="34261">MNRNNLSWVDNKVFSNPGSTQNATPQLRPYTDTAPAQYQAAPNQTGVSPATYQETPKTSTPTGVSPATYQEAPKTSTPTGVSPATYQEAPKTSTPTGVSPATYQEPKTSTPTGVSPATYQEAPKTSMPMGVSPATYTAPKAPQPTGVSPATYQNMTAGNPNQTGLSPAQYQAPSNMLNQMGVSPAQYQAPANMLNQMGVSPAQYQADPPVVYPVQTGLPAAGTAAGGVAGASTGMGMPSTLTRDVTYGPSPTVEGPPTVMDTGYIPAYLKSQIGKRVRAEFSIGGNLYTDRTGILTEVGYSYFVLEDLITRATIMCDLYSLKFLTSL</sequence>
<name>A0A1M5WAS7_9FIRM</name>
<keyword evidence="3" id="KW-1185">Reference proteome</keyword>
<dbReference type="STRING" id="1123282.SAMN02745823_01159"/>
<dbReference type="OrthoDB" id="2087128at2"/>
<reference evidence="2 3" key="1">
    <citation type="submission" date="2016-11" db="EMBL/GenBank/DDBJ databases">
        <authorList>
            <person name="Jaros S."/>
            <person name="Januszkiewicz K."/>
            <person name="Wedrychowicz H."/>
        </authorList>
    </citation>
    <scope>NUCLEOTIDE SEQUENCE [LARGE SCALE GENOMIC DNA]</scope>
    <source>
        <strain evidence="2 3">DSM 10068</strain>
    </source>
</reference>